<feature type="compositionally biased region" description="Basic and acidic residues" evidence="1">
    <location>
        <begin position="415"/>
        <end position="424"/>
    </location>
</feature>
<gene>
    <name evidence="2" type="ORF">GSOID_T00005498001</name>
</gene>
<dbReference type="Proteomes" id="UP000001307">
    <property type="component" value="Unassembled WGS sequence"/>
</dbReference>
<evidence type="ECO:0000256" key="1">
    <source>
        <dbReference type="SAM" id="MobiDB-lite"/>
    </source>
</evidence>
<sequence length="435" mass="49633">MLIANFISLAKSKFKPGVGSYCVREYKKCISEFDWNLCASSMYDCGDMENENYGRFNFTAPQKIQDFLKVEQSLSVFSSAQNRANENICLFTAHISSNICENLCFSSDFSYDPDEEHKFYATEESSELRYNHEKNAECKSICMLASDLEVEEDCPFHNRCPNGCPCPGYKCLEDVLDFNLASVVFGKNDQKNISRSFYKISRKSETLKFDELAMNDELTNLGNFCVVTFRGHFFVIQAEPIFRILPIFERWVADPSLEEDNRAGYKLTLHKIDNNGNNEKLSEDFTKVRIIFGGSSSDTSNKICGRGIYQKNEERVIFCSTNESKGICHSYAFKENKVFLTEIYNRPGCTVNEPGESDGVFGLTFNDQLTTVKLINSHTAVEVTSFLGRETSGNHKWNPHQEVHLPKYFRDETFSNEDSERVEDSGLAPDCKNSR</sequence>
<name>E4XVG8_OIKDI</name>
<evidence type="ECO:0000313" key="2">
    <source>
        <dbReference type="EMBL" id="CBY13686.1"/>
    </source>
</evidence>
<dbReference type="InParanoid" id="E4XVG8"/>
<feature type="region of interest" description="Disordered" evidence="1">
    <location>
        <begin position="415"/>
        <end position="435"/>
    </location>
</feature>
<dbReference type="AlphaFoldDB" id="E4XVG8"/>
<organism evidence="2">
    <name type="scientific">Oikopleura dioica</name>
    <name type="common">Tunicate</name>
    <dbReference type="NCBI Taxonomy" id="34765"/>
    <lineage>
        <taxon>Eukaryota</taxon>
        <taxon>Metazoa</taxon>
        <taxon>Chordata</taxon>
        <taxon>Tunicata</taxon>
        <taxon>Appendicularia</taxon>
        <taxon>Copelata</taxon>
        <taxon>Oikopleuridae</taxon>
        <taxon>Oikopleura</taxon>
    </lineage>
</organism>
<keyword evidence="3" id="KW-1185">Reference proteome</keyword>
<protein>
    <submittedName>
        <fullName evidence="2">Uncharacterized protein</fullName>
    </submittedName>
</protein>
<evidence type="ECO:0000313" key="3">
    <source>
        <dbReference type="Proteomes" id="UP000001307"/>
    </source>
</evidence>
<accession>E4XVG8</accession>
<dbReference type="EMBL" id="FN653211">
    <property type="protein sequence ID" value="CBY13686.1"/>
    <property type="molecule type" value="Genomic_DNA"/>
</dbReference>
<reference evidence="2" key="1">
    <citation type="journal article" date="2010" name="Science">
        <title>Plasticity of animal genome architecture unmasked by rapid evolution of a pelagic tunicate.</title>
        <authorList>
            <person name="Denoeud F."/>
            <person name="Henriet S."/>
            <person name="Mungpakdee S."/>
            <person name="Aury J.M."/>
            <person name="Da Silva C."/>
            <person name="Brinkmann H."/>
            <person name="Mikhaleva J."/>
            <person name="Olsen L.C."/>
            <person name="Jubin C."/>
            <person name="Canestro C."/>
            <person name="Bouquet J.M."/>
            <person name="Danks G."/>
            <person name="Poulain J."/>
            <person name="Campsteijn C."/>
            <person name="Adamski M."/>
            <person name="Cross I."/>
            <person name="Yadetie F."/>
            <person name="Muffato M."/>
            <person name="Louis A."/>
            <person name="Butcher S."/>
            <person name="Tsagkogeorga G."/>
            <person name="Konrad A."/>
            <person name="Singh S."/>
            <person name="Jensen M.F."/>
            <person name="Cong E.H."/>
            <person name="Eikeseth-Otteraa H."/>
            <person name="Noel B."/>
            <person name="Anthouard V."/>
            <person name="Porcel B.M."/>
            <person name="Kachouri-Lafond R."/>
            <person name="Nishino A."/>
            <person name="Ugolini M."/>
            <person name="Chourrout P."/>
            <person name="Nishida H."/>
            <person name="Aasland R."/>
            <person name="Huzurbazar S."/>
            <person name="Westhof E."/>
            <person name="Delsuc F."/>
            <person name="Lehrach H."/>
            <person name="Reinhardt R."/>
            <person name="Weissenbach J."/>
            <person name="Roy S.W."/>
            <person name="Artiguenave F."/>
            <person name="Postlethwait J.H."/>
            <person name="Manak J.R."/>
            <person name="Thompson E.M."/>
            <person name="Jaillon O."/>
            <person name="Du Pasquier L."/>
            <person name="Boudinot P."/>
            <person name="Liberles D.A."/>
            <person name="Volff J.N."/>
            <person name="Philippe H."/>
            <person name="Lenhard B."/>
            <person name="Roest Crollius H."/>
            <person name="Wincker P."/>
            <person name="Chourrout D."/>
        </authorList>
    </citation>
    <scope>NUCLEOTIDE SEQUENCE [LARGE SCALE GENOMIC DNA]</scope>
</reference>
<proteinExistence type="predicted"/>